<organism evidence="3 4">
    <name type="scientific">Hymenobacter crusticola</name>
    <dbReference type="NCBI Taxonomy" id="1770526"/>
    <lineage>
        <taxon>Bacteria</taxon>
        <taxon>Pseudomonadati</taxon>
        <taxon>Bacteroidota</taxon>
        <taxon>Cytophagia</taxon>
        <taxon>Cytophagales</taxon>
        <taxon>Hymenobacteraceae</taxon>
        <taxon>Hymenobacter</taxon>
    </lineage>
</organism>
<dbReference type="InterPro" id="IPR014710">
    <property type="entry name" value="RmlC-like_jellyroll"/>
</dbReference>
<keyword evidence="4" id="KW-1185">Reference proteome</keyword>
<dbReference type="SUPFAM" id="SSF51182">
    <property type="entry name" value="RmlC-like cupins"/>
    <property type="match status" value="2"/>
</dbReference>
<dbReference type="GO" id="GO:0046872">
    <property type="term" value="F:metal ion binding"/>
    <property type="evidence" value="ECO:0007669"/>
    <property type="project" value="UniProtKB-KW"/>
</dbReference>
<dbReference type="EMBL" id="MTSE01000014">
    <property type="protein sequence ID" value="OUJ71825.1"/>
    <property type="molecule type" value="Genomic_DNA"/>
</dbReference>
<dbReference type="InterPro" id="IPR051610">
    <property type="entry name" value="GPI/OXD"/>
</dbReference>
<evidence type="ECO:0000313" key="3">
    <source>
        <dbReference type="EMBL" id="OUJ71825.1"/>
    </source>
</evidence>
<protein>
    <recommendedName>
        <fullName evidence="2">Cupin type-2 domain-containing protein</fullName>
    </recommendedName>
</protein>
<dbReference type="Gene3D" id="2.60.120.10">
    <property type="entry name" value="Jelly Rolls"/>
    <property type="match status" value="1"/>
</dbReference>
<feature type="domain" description="Cupin type-2" evidence="2">
    <location>
        <begin position="64"/>
        <end position="130"/>
    </location>
</feature>
<evidence type="ECO:0000256" key="1">
    <source>
        <dbReference type="ARBA" id="ARBA00022723"/>
    </source>
</evidence>
<dbReference type="PANTHER" id="PTHR35848:SF6">
    <property type="entry name" value="CUPIN TYPE-2 DOMAIN-CONTAINING PROTEIN"/>
    <property type="match status" value="1"/>
</dbReference>
<feature type="domain" description="Cupin type-2" evidence="2">
    <location>
        <begin position="188"/>
        <end position="253"/>
    </location>
</feature>
<comment type="caution">
    <text evidence="3">The sequence shown here is derived from an EMBL/GenBank/DDBJ whole genome shotgun (WGS) entry which is preliminary data.</text>
</comment>
<evidence type="ECO:0000259" key="2">
    <source>
        <dbReference type="Pfam" id="PF07883"/>
    </source>
</evidence>
<dbReference type="PANTHER" id="PTHR35848">
    <property type="entry name" value="OXALATE-BINDING PROTEIN"/>
    <property type="match status" value="1"/>
</dbReference>
<sequence>MKTPLLTVGVLVVFGFGFQTDTLLPSAVYSGTAQAVKRDGGRESQQLAKGSTLDLAELAIHTSTLGPGQTNHPLQAYNDAEELVVVKEGTLTATVKDSTKTLGPGGLALIVAGDKQSFKNTTKAPVTYYVLKFKAKDPVDIQRGQAGGGSFVKDWSKFKMTKTDKGETRPVFDQPSSMFKRFDVHATVLNPGKASHPPHTHRTEEIILMTKGSGEMLIDKTSHKATVGDVILLRSNVPHAFTNTGTTPCGYFAIQWHSNAENNAAQH</sequence>
<gene>
    <name evidence="3" type="ORF">BXP70_20965</name>
</gene>
<reference evidence="3 4" key="1">
    <citation type="submission" date="2017-01" db="EMBL/GenBank/DDBJ databases">
        <title>A new Hymenobacter.</title>
        <authorList>
            <person name="Liang Y."/>
            <person name="Feng F."/>
        </authorList>
    </citation>
    <scope>NUCLEOTIDE SEQUENCE [LARGE SCALE GENOMIC DNA]</scope>
    <source>
        <strain evidence="3">MIMBbqt21</strain>
    </source>
</reference>
<dbReference type="AlphaFoldDB" id="A0A243W9D9"/>
<dbReference type="RefSeq" id="WP_086596071.1">
    <property type="nucleotide sequence ID" value="NZ_MTSE01000014.1"/>
</dbReference>
<evidence type="ECO:0000313" key="4">
    <source>
        <dbReference type="Proteomes" id="UP000194873"/>
    </source>
</evidence>
<keyword evidence="1" id="KW-0479">Metal-binding</keyword>
<proteinExistence type="predicted"/>
<dbReference type="InterPro" id="IPR011051">
    <property type="entry name" value="RmlC_Cupin_sf"/>
</dbReference>
<dbReference type="OrthoDB" id="1413132at2"/>
<dbReference type="Pfam" id="PF07883">
    <property type="entry name" value="Cupin_2"/>
    <property type="match status" value="2"/>
</dbReference>
<name>A0A243W9D9_9BACT</name>
<dbReference type="Proteomes" id="UP000194873">
    <property type="component" value="Unassembled WGS sequence"/>
</dbReference>
<dbReference type="InterPro" id="IPR013096">
    <property type="entry name" value="Cupin_2"/>
</dbReference>
<accession>A0A243W9D9</accession>